<protein>
    <submittedName>
        <fullName evidence="1">Uncharacterized protein</fullName>
    </submittedName>
</protein>
<dbReference type="Proteomes" id="UP000215914">
    <property type="component" value="Unassembled WGS sequence"/>
</dbReference>
<organism evidence="1 2">
    <name type="scientific">Helianthus annuus</name>
    <name type="common">Common sunflower</name>
    <dbReference type="NCBI Taxonomy" id="4232"/>
    <lineage>
        <taxon>Eukaryota</taxon>
        <taxon>Viridiplantae</taxon>
        <taxon>Streptophyta</taxon>
        <taxon>Embryophyta</taxon>
        <taxon>Tracheophyta</taxon>
        <taxon>Spermatophyta</taxon>
        <taxon>Magnoliopsida</taxon>
        <taxon>eudicotyledons</taxon>
        <taxon>Gunneridae</taxon>
        <taxon>Pentapetalae</taxon>
        <taxon>asterids</taxon>
        <taxon>campanulids</taxon>
        <taxon>Asterales</taxon>
        <taxon>Asteraceae</taxon>
        <taxon>Asteroideae</taxon>
        <taxon>Heliantheae alliance</taxon>
        <taxon>Heliantheae</taxon>
        <taxon>Helianthus</taxon>
    </lineage>
</organism>
<keyword evidence="2" id="KW-1185">Reference proteome</keyword>
<reference evidence="1" key="1">
    <citation type="journal article" date="2017" name="Nature">
        <title>The sunflower genome provides insights into oil metabolism, flowering and Asterid evolution.</title>
        <authorList>
            <person name="Badouin H."/>
            <person name="Gouzy J."/>
            <person name="Grassa C.J."/>
            <person name="Murat F."/>
            <person name="Staton S.E."/>
            <person name="Cottret L."/>
            <person name="Lelandais-Briere C."/>
            <person name="Owens G.L."/>
            <person name="Carrere S."/>
            <person name="Mayjonade B."/>
            <person name="Legrand L."/>
            <person name="Gill N."/>
            <person name="Kane N.C."/>
            <person name="Bowers J.E."/>
            <person name="Hubner S."/>
            <person name="Bellec A."/>
            <person name="Berard A."/>
            <person name="Berges H."/>
            <person name="Blanchet N."/>
            <person name="Boniface M.C."/>
            <person name="Brunel D."/>
            <person name="Catrice O."/>
            <person name="Chaidir N."/>
            <person name="Claudel C."/>
            <person name="Donnadieu C."/>
            <person name="Faraut T."/>
            <person name="Fievet G."/>
            <person name="Helmstetter N."/>
            <person name="King M."/>
            <person name="Knapp S.J."/>
            <person name="Lai Z."/>
            <person name="Le Paslier M.C."/>
            <person name="Lippi Y."/>
            <person name="Lorenzon L."/>
            <person name="Mandel J.R."/>
            <person name="Marage G."/>
            <person name="Marchand G."/>
            <person name="Marquand E."/>
            <person name="Bret-Mestries E."/>
            <person name="Morien E."/>
            <person name="Nambeesan S."/>
            <person name="Nguyen T."/>
            <person name="Pegot-Espagnet P."/>
            <person name="Pouilly N."/>
            <person name="Raftis F."/>
            <person name="Sallet E."/>
            <person name="Schiex T."/>
            <person name="Thomas J."/>
            <person name="Vandecasteele C."/>
            <person name="Vares D."/>
            <person name="Vear F."/>
            <person name="Vautrin S."/>
            <person name="Crespi M."/>
            <person name="Mangin B."/>
            <person name="Burke J.M."/>
            <person name="Salse J."/>
            <person name="Munos S."/>
            <person name="Vincourt P."/>
            <person name="Rieseberg L.H."/>
            <person name="Langlade N.B."/>
        </authorList>
    </citation>
    <scope>NUCLEOTIDE SEQUENCE</scope>
    <source>
        <tissue evidence="1">Leaves</tissue>
    </source>
</reference>
<accession>A0A9K3HNV0</accession>
<dbReference type="Gramene" id="mRNA:HanXRQr2_Chr11g0487671">
    <property type="protein sequence ID" value="CDS:HanXRQr2_Chr11g0487671.1"/>
    <property type="gene ID" value="HanXRQr2_Chr11g0487671"/>
</dbReference>
<sequence>MICLSENYYLVWSYLQEKKSEALFFFSYVCDFDIRFSRSTKCAKPELVYTRWLVFFV</sequence>
<dbReference type="EMBL" id="MNCJ02000326">
    <property type="protein sequence ID" value="KAF5781768.1"/>
    <property type="molecule type" value="Genomic_DNA"/>
</dbReference>
<evidence type="ECO:0000313" key="2">
    <source>
        <dbReference type="Proteomes" id="UP000215914"/>
    </source>
</evidence>
<comment type="caution">
    <text evidence="1">The sequence shown here is derived from an EMBL/GenBank/DDBJ whole genome shotgun (WGS) entry which is preliminary data.</text>
</comment>
<proteinExistence type="predicted"/>
<dbReference type="AlphaFoldDB" id="A0A9K3HNV0"/>
<evidence type="ECO:0000313" key="1">
    <source>
        <dbReference type="EMBL" id="KAF5781768.1"/>
    </source>
</evidence>
<reference evidence="1" key="2">
    <citation type="submission" date="2020-06" db="EMBL/GenBank/DDBJ databases">
        <title>Helianthus annuus Genome sequencing and assembly Release 2.</title>
        <authorList>
            <person name="Gouzy J."/>
            <person name="Langlade N."/>
            <person name="Munos S."/>
        </authorList>
    </citation>
    <scope>NUCLEOTIDE SEQUENCE</scope>
    <source>
        <tissue evidence="1">Leaves</tissue>
    </source>
</reference>
<gene>
    <name evidence="1" type="ORF">HanXRQr2_Chr11g0487671</name>
</gene>
<name>A0A9K3HNV0_HELAN</name>